<name>A0A0N4Y3W8_NIPBR</name>
<proteinExistence type="predicted"/>
<accession>A0A0N4Y3W8</accession>
<dbReference type="Proteomes" id="UP000271162">
    <property type="component" value="Unassembled WGS sequence"/>
</dbReference>
<dbReference type="AlphaFoldDB" id="A0A0N4Y3W8"/>
<dbReference type="EMBL" id="UYSL01020337">
    <property type="protein sequence ID" value="VDL74129.1"/>
    <property type="molecule type" value="Genomic_DNA"/>
</dbReference>
<sequence>MTTAVDKIERMHYRRRSSFIQEQRRERRETMEPLEEVEVDVVDVPKRKTPRYKSTSVCLAMVSMKSDRTDVVDFPHPTTHRCGGTSRFVVERSSILDTLDPKDLPSVRCVANLWFLRNYPTPYLKYEDVVF</sequence>
<gene>
    <name evidence="1" type="ORF">NBR_LOCUS10540</name>
</gene>
<protein>
    <submittedName>
        <fullName evidence="3">BAH domain-containing protein</fullName>
    </submittedName>
</protein>
<evidence type="ECO:0000313" key="3">
    <source>
        <dbReference type="WBParaSite" id="NBR_0001053901-mRNA-1"/>
    </source>
</evidence>
<organism evidence="3">
    <name type="scientific">Nippostrongylus brasiliensis</name>
    <name type="common">Rat hookworm</name>
    <dbReference type="NCBI Taxonomy" id="27835"/>
    <lineage>
        <taxon>Eukaryota</taxon>
        <taxon>Metazoa</taxon>
        <taxon>Ecdysozoa</taxon>
        <taxon>Nematoda</taxon>
        <taxon>Chromadorea</taxon>
        <taxon>Rhabditida</taxon>
        <taxon>Rhabditina</taxon>
        <taxon>Rhabditomorpha</taxon>
        <taxon>Strongyloidea</taxon>
        <taxon>Heligmosomidae</taxon>
        <taxon>Nippostrongylus</taxon>
    </lineage>
</organism>
<dbReference type="WBParaSite" id="NBR_0001053901-mRNA-1">
    <property type="protein sequence ID" value="NBR_0001053901-mRNA-1"/>
    <property type="gene ID" value="NBR_0001053901"/>
</dbReference>
<reference evidence="1 2" key="2">
    <citation type="submission" date="2018-11" db="EMBL/GenBank/DDBJ databases">
        <authorList>
            <consortium name="Pathogen Informatics"/>
        </authorList>
    </citation>
    <scope>NUCLEOTIDE SEQUENCE [LARGE SCALE GENOMIC DNA]</scope>
</reference>
<evidence type="ECO:0000313" key="1">
    <source>
        <dbReference type="EMBL" id="VDL74129.1"/>
    </source>
</evidence>
<keyword evidence="2" id="KW-1185">Reference proteome</keyword>
<reference evidence="3" key="1">
    <citation type="submission" date="2017-02" db="UniProtKB">
        <authorList>
            <consortium name="WormBaseParasite"/>
        </authorList>
    </citation>
    <scope>IDENTIFICATION</scope>
</reference>
<evidence type="ECO:0000313" key="2">
    <source>
        <dbReference type="Proteomes" id="UP000271162"/>
    </source>
</evidence>